<feature type="domain" description="HNH nuclease" evidence="1">
    <location>
        <begin position="26"/>
        <end position="73"/>
    </location>
</feature>
<gene>
    <name evidence="2" type="ORF">LCGC14_0491010</name>
</gene>
<protein>
    <recommendedName>
        <fullName evidence="1">HNH nuclease domain-containing protein</fullName>
    </recommendedName>
</protein>
<name>A0A0F9VFB2_9ZZZZ</name>
<dbReference type="EMBL" id="LAZR01000553">
    <property type="protein sequence ID" value="KKN64488.1"/>
    <property type="molecule type" value="Genomic_DNA"/>
</dbReference>
<organism evidence="2">
    <name type="scientific">marine sediment metagenome</name>
    <dbReference type="NCBI Taxonomy" id="412755"/>
    <lineage>
        <taxon>unclassified sequences</taxon>
        <taxon>metagenomes</taxon>
        <taxon>ecological metagenomes</taxon>
    </lineage>
</organism>
<comment type="caution">
    <text evidence="2">The sequence shown here is derived from an EMBL/GenBank/DDBJ whole genome shotgun (WGS) entry which is preliminary data.</text>
</comment>
<dbReference type="Gene3D" id="1.10.30.50">
    <property type="match status" value="1"/>
</dbReference>
<dbReference type="Pfam" id="PF13391">
    <property type="entry name" value="HNH_2"/>
    <property type="match status" value="1"/>
</dbReference>
<reference evidence="2" key="1">
    <citation type="journal article" date="2015" name="Nature">
        <title>Complex archaea that bridge the gap between prokaryotes and eukaryotes.</title>
        <authorList>
            <person name="Spang A."/>
            <person name="Saw J.H."/>
            <person name="Jorgensen S.L."/>
            <person name="Zaremba-Niedzwiedzka K."/>
            <person name="Martijn J."/>
            <person name="Lind A.E."/>
            <person name="van Eijk R."/>
            <person name="Schleper C."/>
            <person name="Guy L."/>
            <person name="Ettema T.J."/>
        </authorList>
    </citation>
    <scope>NUCLEOTIDE SEQUENCE</scope>
</reference>
<evidence type="ECO:0000313" key="2">
    <source>
        <dbReference type="EMBL" id="KKN64488.1"/>
    </source>
</evidence>
<sequence>MPKKIKTTAADRKWAKLIKERDHWACQRCGTVYPKKSRGLHAAHIFSRRFKRTRHDPINGVALCFGCHAHFHSNPIEFMAWAEEHLGERTFKELMGKARKLAVN</sequence>
<accession>A0A0F9VFB2</accession>
<proteinExistence type="predicted"/>
<dbReference type="InterPro" id="IPR003615">
    <property type="entry name" value="HNH_nuc"/>
</dbReference>
<evidence type="ECO:0000259" key="1">
    <source>
        <dbReference type="Pfam" id="PF13391"/>
    </source>
</evidence>
<dbReference type="AlphaFoldDB" id="A0A0F9VFB2"/>